<keyword evidence="3" id="KW-1185">Reference proteome</keyword>
<reference evidence="3" key="1">
    <citation type="submission" date="2016-10" db="EMBL/GenBank/DDBJ databases">
        <authorList>
            <person name="Varghese N."/>
            <person name="Submissions S."/>
        </authorList>
    </citation>
    <scope>NUCLEOTIDE SEQUENCE [LARGE SCALE GENOMIC DNA]</scope>
    <source>
        <strain evidence="3">CGMCC 1.10971</strain>
    </source>
</reference>
<evidence type="ECO:0000313" key="3">
    <source>
        <dbReference type="Proteomes" id="UP000198623"/>
    </source>
</evidence>
<proteinExistence type="predicted"/>
<dbReference type="RefSeq" id="WP_090728884.1">
    <property type="nucleotide sequence ID" value="NZ_FOOU01000011.1"/>
</dbReference>
<dbReference type="OrthoDB" id="5149787at2"/>
<dbReference type="Proteomes" id="UP000198623">
    <property type="component" value="Unassembled WGS sequence"/>
</dbReference>
<keyword evidence="1" id="KW-1133">Transmembrane helix</keyword>
<dbReference type="STRING" id="1045558.SAMN05216175_11121"/>
<keyword evidence="1" id="KW-0472">Membrane</keyword>
<dbReference type="AlphaFoldDB" id="A0A1I2TW24"/>
<evidence type="ECO:0000256" key="1">
    <source>
        <dbReference type="SAM" id="Phobius"/>
    </source>
</evidence>
<organism evidence="2 3">
    <name type="scientific">Neptunomonas qingdaonensis</name>
    <dbReference type="NCBI Taxonomy" id="1045558"/>
    <lineage>
        <taxon>Bacteria</taxon>
        <taxon>Pseudomonadati</taxon>
        <taxon>Pseudomonadota</taxon>
        <taxon>Gammaproteobacteria</taxon>
        <taxon>Oceanospirillales</taxon>
        <taxon>Oceanospirillaceae</taxon>
        <taxon>Neptunomonas</taxon>
    </lineage>
</organism>
<protein>
    <submittedName>
        <fullName evidence="2">Uncharacterized protein</fullName>
    </submittedName>
</protein>
<dbReference type="NCBIfam" id="NF033915">
    <property type="entry name" value="antiphage_ZorA_2"/>
    <property type="match status" value="1"/>
</dbReference>
<gene>
    <name evidence="2" type="ORF">SAMN05216175_11121</name>
</gene>
<dbReference type="SUPFAM" id="SSF58113">
    <property type="entry name" value="Apolipoprotein A-I"/>
    <property type="match status" value="1"/>
</dbReference>
<feature type="transmembrane region" description="Helical" evidence="1">
    <location>
        <begin position="133"/>
        <end position="157"/>
    </location>
</feature>
<sequence length="743" mass="83271">MLELLFHLWPNFSLLLEPGTQTMELSVWFWIGMMAILAIAVTSVVYHYFSFRSRYKQVKSLIKELDKANLAYMRTETLEKAQQTKSKQVGSLWREFDESLVFSSDQKKLYNTLDAEHFFNSSTLAYGLSSSRLLAATPSFLTAIGVLGTFIGLTIGLTDLQVSTSDVDDLKKGVASMINGAAVAFMTSVWGVSSSLFLNVFEKLFERSALGSINRLQHEIDFLYPRLPAEQALVEIADSSRETKEALQELHERIGDRFQETVSGISDSMQTAFTDALNNVMAPALKTLAEQAGQQSSDVLEKLASNFMGSMETAGTQQGEMMDKAASDVSSAVSSMAIKMDLLFNTLTEQQNRDRAHTEQYSREFAEQLKNHRAEATHSQTEMETCFNGLMQSLTNQLSDQLGAAEKHDQERQNIFNSVLKESTASQRDLLASQLEAVNDRDVKRAAHISQVQRELVTQQQSMISTFSAASSDQLNRMEEVTGLQQNNLEKVFQKTISNLDNQITSHNEAAQQRETELQQRFQNQLEQIVSEQHQLMKVVSEGVSVTQKQMLQMADQHQVLIKELSTAAGAAERSSQNMSNSSNQLSMLSSNLKQVTDVLDIRLKAVTDSIEGASQQNHELASQVREQASSLEMLQTSLNEATQHFESAAKVAHEGFSHLGTHQQAFLEGVRHEFDNLGGSLRTQVEGIEKQAEEWLRSYSDEVRQQVTERMELWNETTMAFADEMKRTVHAISGIVDDLEKR</sequence>
<accession>A0A1I2TW24</accession>
<keyword evidence="1" id="KW-0812">Transmembrane</keyword>
<dbReference type="EMBL" id="FOOU01000011">
    <property type="protein sequence ID" value="SFG68419.1"/>
    <property type="molecule type" value="Genomic_DNA"/>
</dbReference>
<feature type="transmembrane region" description="Helical" evidence="1">
    <location>
        <begin position="27"/>
        <end position="49"/>
    </location>
</feature>
<name>A0A1I2TW24_9GAMM</name>
<evidence type="ECO:0000313" key="2">
    <source>
        <dbReference type="EMBL" id="SFG68419.1"/>
    </source>
</evidence>